<sequence>MTLSRQTAFAPIGEILARQVLPRLHRAQRLPLRISCIGTARYDGLSDADGFDRTVVIGKCPSPEDAMTFASQRVARGDLRIGSDDTLRFRPRIMIIQDSDKGLVLAGEIRAGIILWRQPVASDAEARRVVTEASRLRGAAFAASGRGDAASARDHRYRASLLEARLVDPFWRETATDLLRLPQAA</sequence>
<organism evidence="1 2">
    <name type="scientific">Paracoccus versutus</name>
    <name type="common">Thiobacillus versutus</name>
    <dbReference type="NCBI Taxonomy" id="34007"/>
    <lineage>
        <taxon>Bacteria</taxon>
        <taxon>Pseudomonadati</taxon>
        <taxon>Pseudomonadota</taxon>
        <taxon>Alphaproteobacteria</taxon>
        <taxon>Rhodobacterales</taxon>
        <taxon>Paracoccaceae</taxon>
        <taxon>Paracoccus</taxon>
    </lineage>
</organism>
<dbReference type="Proteomes" id="UP000256941">
    <property type="component" value="Unassembled WGS sequence"/>
</dbReference>
<gene>
    <name evidence="1" type="ORF">BDD41_2018</name>
</gene>
<name>A0A3D9XUY8_PARVE</name>
<dbReference type="RefSeq" id="WP_116221533.1">
    <property type="nucleotide sequence ID" value="NZ_CP038196.1"/>
</dbReference>
<comment type="caution">
    <text evidence="1">The sequence shown here is derived from an EMBL/GenBank/DDBJ whole genome shotgun (WGS) entry which is preliminary data.</text>
</comment>
<evidence type="ECO:0000313" key="1">
    <source>
        <dbReference type="EMBL" id="REF73458.1"/>
    </source>
</evidence>
<protein>
    <submittedName>
        <fullName evidence="1">Uncharacterized protein</fullName>
    </submittedName>
</protein>
<reference evidence="1 2" key="1">
    <citation type="submission" date="2018-08" db="EMBL/GenBank/DDBJ databases">
        <title>Genomic Encyclopedia of Archaeal and Bacterial Type Strains, Phase II (KMG-II): from individual species to whole genera.</title>
        <authorList>
            <person name="Goeker M."/>
        </authorList>
    </citation>
    <scope>NUCLEOTIDE SEQUENCE [LARGE SCALE GENOMIC DNA]</scope>
    <source>
        <strain evidence="1 2">DSM 17099</strain>
    </source>
</reference>
<dbReference type="EMBL" id="QTUJ01000001">
    <property type="protein sequence ID" value="REF73458.1"/>
    <property type="molecule type" value="Genomic_DNA"/>
</dbReference>
<evidence type="ECO:0000313" key="2">
    <source>
        <dbReference type="Proteomes" id="UP000256941"/>
    </source>
</evidence>
<accession>A0A3D9XUY8</accession>
<proteinExistence type="predicted"/>
<dbReference type="AlphaFoldDB" id="A0A3D9XUY8"/>